<evidence type="ECO:0000256" key="2">
    <source>
        <dbReference type="ARBA" id="ARBA00022695"/>
    </source>
</evidence>
<dbReference type="InterPro" id="IPR050088">
    <property type="entry name" value="IspD/TarI_cytidylyltransf_bact"/>
</dbReference>
<comment type="catalytic activity">
    <reaction evidence="3">
        <text>2-C-methyl-D-erythritol 4-phosphate + CTP + H(+) = 4-CDP-2-C-methyl-D-erythritol + diphosphate</text>
        <dbReference type="Rhea" id="RHEA:13429"/>
        <dbReference type="ChEBI" id="CHEBI:15378"/>
        <dbReference type="ChEBI" id="CHEBI:33019"/>
        <dbReference type="ChEBI" id="CHEBI:37563"/>
        <dbReference type="ChEBI" id="CHEBI:57823"/>
        <dbReference type="ChEBI" id="CHEBI:58262"/>
        <dbReference type="EC" id="2.7.7.60"/>
    </reaction>
</comment>
<feature type="site" description="Transition state stabilizer" evidence="3">
    <location>
        <position position="22"/>
    </location>
</feature>
<dbReference type="EC" id="2.7.7.60" evidence="3"/>
<dbReference type="RefSeq" id="WP_307904022.1">
    <property type="nucleotide sequence ID" value="NZ_AP027059.1"/>
</dbReference>
<dbReference type="HAMAP" id="MF_00108">
    <property type="entry name" value="IspD"/>
    <property type="match status" value="1"/>
</dbReference>
<dbReference type="Proteomes" id="UP001321582">
    <property type="component" value="Chromosome"/>
</dbReference>
<keyword evidence="5" id="KW-1185">Reference proteome</keyword>
<feature type="site" description="Transition state stabilizer" evidence="3">
    <location>
        <position position="15"/>
    </location>
</feature>
<dbReference type="Pfam" id="PF01128">
    <property type="entry name" value="IspD"/>
    <property type="match status" value="1"/>
</dbReference>
<accession>A0AAU9DFI7</accession>
<evidence type="ECO:0000256" key="1">
    <source>
        <dbReference type="ARBA" id="ARBA00022679"/>
    </source>
</evidence>
<comment type="pathway">
    <text evidence="3">Isoprenoid biosynthesis; isopentenyl diphosphate biosynthesis via DXP pathway; isopentenyl diphosphate from 1-deoxy-D-xylulose 5-phosphate: step 2/6.</text>
</comment>
<dbReference type="InterPro" id="IPR029044">
    <property type="entry name" value="Nucleotide-diphossugar_trans"/>
</dbReference>
<dbReference type="KEGG" id="haby:HLVA_17510"/>
<dbReference type="NCBIfam" id="TIGR00453">
    <property type="entry name" value="ispD"/>
    <property type="match status" value="1"/>
</dbReference>
<dbReference type="CDD" id="cd02516">
    <property type="entry name" value="CDP-ME_synthetase"/>
    <property type="match status" value="1"/>
</dbReference>
<keyword evidence="2 3" id="KW-0548">Nucleotidyltransferase</keyword>
<organism evidence="4 5">
    <name type="scientific">Haliovirga abyssi</name>
    <dbReference type="NCBI Taxonomy" id="2996794"/>
    <lineage>
        <taxon>Bacteria</taxon>
        <taxon>Fusobacteriati</taxon>
        <taxon>Fusobacteriota</taxon>
        <taxon>Fusobacteriia</taxon>
        <taxon>Fusobacteriales</taxon>
        <taxon>Haliovirgaceae</taxon>
        <taxon>Haliovirga</taxon>
    </lineage>
</organism>
<evidence type="ECO:0000256" key="3">
    <source>
        <dbReference type="HAMAP-Rule" id="MF_00108"/>
    </source>
</evidence>
<keyword evidence="1 3" id="KW-0808">Transferase</keyword>
<dbReference type="PANTHER" id="PTHR32125:SF4">
    <property type="entry name" value="2-C-METHYL-D-ERYTHRITOL 4-PHOSPHATE CYTIDYLYLTRANSFERASE, CHLOROPLASTIC"/>
    <property type="match status" value="1"/>
</dbReference>
<name>A0AAU9DFI7_9FUSO</name>
<feature type="site" description="Positions MEP for the nucleophilic attack" evidence="3">
    <location>
        <position position="157"/>
    </location>
</feature>
<dbReference type="InterPro" id="IPR034683">
    <property type="entry name" value="IspD/TarI"/>
</dbReference>
<gene>
    <name evidence="3 4" type="primary">ispD</name>
    <name evidence="4" type="ORF">HLVA_17510</name>
</gene>
<dbReference type="AlphaFoldDB" id="A0AAU9DFI7"/>
<dbReference type="GO" id="GO:0019288">
    <property type="term" value="P:isopentenyl diphosphate biosynthetic process, methylerythritol 4-phosphate pathway"/>
    <property type="evidence" value="ECO:0007669"/>
    <property type="project" value="UniProtKB-UniRule"/>
</dbReference>
<dbReference type="Gene3D" id="3.90.550.10">
    <property type="entry name" value="Spore Coat Polysaccharide Biosynthesis Protein SpsA, Chain A"/>
    <property type="match status" value="1"/>
</dbReference>
<comment type="similarity">
    <text evidence="3">Belongs to the IspD/TarI cytidylyltransferase family. IspD subfamily.</text>
</comment>
<keyword evidence="3" id="KW-0414">Isoprene biosynthesis</keyword>
<dbReference type="SUPFAM" id="SSF53448">
    <property type="entry name" value="Nucleotide-diphospho-sugar transferases"/>
    <property type="match status" value="1"/>
</dbReference>
<dbReference type="FunFam" id="3.90.550.10:FF:000003">
    <property type="entry name" value="2-C-methyl-D-erythritol 4-phosphate cytidylyltransferase"/>
    <property type="match status" value="1"/>
</dbReference>
<dbReference type="PANTHER" id="PTHR32125">
    <property type="entry name" value="2-C-METHYL-D-ERYTHRITOL 4-PHOSPHATE CYTIDYLYLTRANSFERASE, CHLOROPLASTIC"/>
    <property type="match status" value="1"/>
</dbReference>
<dbReference type="GO" id="GO:0050518">
    <property type="term" value="F:2-C-methyl-D-erythritol 4-phosphate cytidylyltransferase activity"/>
    <property type="evidence" value="ECO:0007669"/>
    <property type="project" value="UniProtKB-UniRule"/>
</dbReference>
<evidence type="ECO:0000313" key="4">
    <source>
        <dbReference type="EMBL" id="BDU51182.1"/>
    </source>
</evidence>
<reference evidence="4 5" key="1">
    <citation type="submission" date="2022-11" db="EMBL/GenBank/DDBJ databases">
        <title>Haliovirga abyssi gen. nov., sp. nov., a mesophilic fermentative bacterium isolated from the Iheya North hydrothermal field and the proposal of Haliovirgaceae fam. nov.</title>
        <authorList>
            <person name="Miyazaki U."/>
            <person name="Tame A."/>
            <person name="Miyazaki J."/>
            <person name="Takai K."/>
            <person name="Sawayama S."/>
            <person name="Kitajima M."/>
            <person name="Okamoto A."/>
            <person name="Nakagawa S."/>
        </authorList>
    </citation>
    <scope>NUCLEOTIDE SEQUENCE [LARGE SCALE GENOMIC DNA]</scope>
    <source>
        <strain evidence="4 5">IC12</strain>
    </source>
</reference>
<feature type="site" description="Positions MEP for the nucleophilic attack" evidence="3">
    <location>
        <position position="213"/>
    </location>
</feature>
<dbReference type="InterPro" id="IPR001228">
    <property type="entry name" value="IspD"/>
</dbReference>
<comment type="function">
    <text evidence="3">Catalyzes the formation of 4-diphosphocytidyl-2-C-methyl-D-erythritol from CTP and 2-C-methyl-D-erythritol 4-phosphate (MEP).</text>
</comment>
<evidence type="ECO:0000313" key="5">
    <source>
        <dbReference type="Proteomes" id="UP001321582"/>
    </source>
</evidence>
<protein>
    <recommendedName>
        <fullName evidence="3">2-C-methyl-D-erythritol 4-phosphate cytidylyltransferase</fullName>
        <ecNumber evidence="3">2.7.7.60</ecNumber>
    </recommendedName>
    <alternativeName>
        <fullName evidence="3">4-diphosphocytidyl-2C-methyl-D-erythritol synthase</fullName>
    </alternativeName>
    <alternativeName>
        <fullName evidence="3">MEP cytidylyltransferase</fullName>
        <shortName evidence="3">MCT</shortName>
    </alternativeName>
</protein>
<proteinExistence type="inferred from homology"/>
<dbReference type="EMBL" id="AP027059">
    <property type="protein sequence ID" value="BDU51182.1"/>
    <property type="molecule type" value="Genomic_DNA"/>
</dbReference>
<sequence>MRYYYIVAAAGIGKRMRLDYPKQFLEYKGKPIFITTVEEIEKNSKVTDIIIVTNKDYIKEVKEMIKKYRLKKVKEIVAGGKERQDSIYNGLKLIDDNDSIVGIQDGVRPFIKQNYIDEGYKKLNKNSTISGVVVGVKVKDTIKEIDKNKNIVNTPKREKLIAAQTPQIFRTQILKKAYESAFENDYYGTDDSSLMEYIGEKIEIIEGNYNNIKITTPEDLVFLKQKE</sequence>